<organism evidence="2 3">
    <name type="scientific">Sediminibacillus halophilus</name>
    <dbReference type="NCBI Taxonomy" id="482461"/>
    <lineage>
        <taxon>Bacteria</taxon>
        <taxon>Bacillati</taxon>
        <taxon>Bacillota</taxon>
        <taxon>Bacilli</taxon>
        <taxon>Bacillales</taxon>
        <taxon>Bacillaceae</taxon>
        <taxon>Sediminibacillus</taxon>
    </lineage>
</organism>
<feature type="region of interest" description="Disordered" evidence="1">
    <location>
        <begin position="37"/>
        <end position="59"/>
    </location>
</feature>
<dbReference type="OrthoDB" id="9786220at2"/>
<dbReference type="STRING" id="482461.SAMN05216244_3699"/>
<dbReference type="AlphaFoldDB" id="A0A1G9X1D6"/>
<reference evidence="3" key="1">
    <citation type="submission" date="2016-10" db="EMBL/GenBank/DDBJ databases">
        <authorList>
            <person name="Varghese N."/>
            <person name="Submissions S."/>
        </authorList>
    </citation>
    <scope>NUCLEOTIDE SEQUENCE [LARGE SCALE GENOMIC DNA]</scope>
    <source>
        <strain evidence="3">CGMCC 1.6199</strain>
    </source>
</reference>
<evidence type="ECO:0000313" key="3">
    <source>
        <dbReference type="Proteomes" id="UP000182347"/>
    </source>
</evidence>
<feature type="compositionally biased region" description="Polar residues" evidence="1">
    <location>
        <begin position="47"/>
        <end position="59"/>
    </location>
</feature>
<proteinExistence type="predicted"/>
<name>A0A1G9X1D6_9BACI</name>
<protein>
    <submittedName>
        <fullName evidence="2">Uncharacterized protein</fullName>
    </submittedName>
</protein>
<accession>A0A1G9X1D6</accession>
<dbReference type="EMBL" id="FNHF01000006">
    <property type="protein sequence ID" value="SDM90223.1"/>
    <property type="molecule type" value="Genomic_DNA"/>
</dbReference>
<dbReference type="RefSeq" id="WP_074600700.1">
    <property type="nucleotide sequence ID" value="NZ_FNHF01000006.1"/>
</dbReference>
<gene>
    <name evidence="2" type="ORF">SAMN05216244_3699</name>
</gene>
<keyword evidence="3" id="KW-1185">Reference proteome</keyword>
<dbReference type="Proteomes" id="UP000182347">
    <property type="component" value="Unassembled WGS sequence"/>
</dbReference>
<evidence type="ECO:0000256" key="1">
    <source>
        <dbReference type="SAM" id="MobiDB-lite"/>
    </source>
</evidence>
<sequence>MLKTQKQKLTKLMSQLPETLKDVSGFDLKGMLDNVASSSETKIKENLTPSQKPSPTNES</sequence>
<evidence type="ECO:0000313" key="2">
    <source>
        <dbReference type="EMBL" id="SDM90223.1"/>
    </source>
</evidence>